<dbReference type="InterPro" id="IPR050128">
    <property type="entry name" value="Sulfate_adenylyltrnsfr_sub2"/>
</dbReference>
<dbReference type="NCBIfam" id="NF005316">
    <property type="entry name" value="PRK06850.1"/>
    <property type="match status" value="1"/>
</dbReference>
<evidence type="ECO:0000259" key="1">
    <source>
        <dbReference type="Pfam" id="PF01507"/>
    </source>
</evidence>
<protein>
    <recommendedName>
        <fullName evidence="1">Phosphoadenosine phosphosulphate reductase domain-containing protein</fullName>
    </recommendedName>
</protein>
<evidence type="ECO:0000313" key="3">
    <source>
        <dbReference type="Proteomes" id="UP000235778"/>
    </source>
</evidence>
<name>A0A2N7BKQ0_9VIBR</name>
<dbReference type="PANTHER" id="PTHR43196">
    <property type="entry name" value="SULFATE ADENYLYLTRANSFERASE SUBUNIT 2"/>
    <property type="match status" value="1"/>
</dbReference>
<feature type="domain" description="Phosphoadenosine phosphosulphate reductase" evidence="1">
    <location>
        <begin position="48"/>
        <end position="232"/>
    </location>
</feature>
<dbReference type="AlphaFoldDB" id="A0A2N7BKQ0"/>
<organism evidence="2 3">
    <name type="scientific">Vibrio lentus</name>
    <dbReference type="NCBI Taxonomy" id="136468"/>
    <lineage>
        <taxon>Bacteria</taxon>
        <taxon>Pseudomonadati</taxon>
        <taxon>Pseudomonadota</taxon>
        <taxon>Gammaproteobacteria</taxon>
        <taxon>Vibrionales</taxon>
        <taxon>Vibrionaceae</taxon>
        <taxon>Vibrio</taxon>
    </lineage>
</organism>
<dbReference type="InterPro" id="IPR002500">
    <property type="entry name" value="PAPS_reduct_dom"/>
</dbReference>
<accession>A0A2N7BKQ0</accession>
<dbReference type="Pfam" id="PF01507">
    <property type="entry name" value="PAPS_reduct"/>
    <property type="match status" value="1"/>
</dbReference>
<gene>
    <name evidence="2" type="ORF">BCV30_16380</name>
</gene>
<dbReference type="PANTHER" id="PTHR43196:SF2">
    <property type="entry name" value="PHOSPHOADENOSINE PHOSPHOSULFATE REDUCTASE"/>
    <property type="match status" value="1"/>
</dbReference>
<dbReference type="GO" id="GO:0003824">
    <property type="term" value="F:catalytic activity"/>
    <property type="evidence" value="ECO:0007669"/>
    <property type="project" value="InterPro"/>
</dbReference>
<dbReference type="Proteomes" id="UP000235778">
    <property type="component" value="Unassembled WGS sequence"/>
</dbReference>
<evidence type="ECO:0000313" key="2">
    <source>
        <dbReference type="EMBL" id="PME58585.1"/>
    </source>
</evidence>
<dbReference type="InterPro" id="IPR014729">
    <property type="entry name" value="Rossmann-like_a/b/a_fold"/>
</dbReference>
<reference evidence="3" key="1">
    <citation type="submission" date="2016-07" db="EMBL/GenBank/DDBJ databases">
        <title>Nontailed viruses are major unrecognized killers of bacteria in the ocean.</title>
        <authorList>
            <person name="Kauffman K."/>
            <person name="Hussain F."/>
            <person name="Yang J."/>
            <person name="Arevalo P."/>
            <person name="Brown J."/>
            <person name="Cutler M."/>
            <person name="Kelly L."/>
            <person name="Polz M.F."/>
        </authorList>
    </citation>
    <scope>NUCLEOTIDE SEQUENCE [LARGE SCALE GENOMIC DNA]</scope>
    <source>
        <strain evidence="3">10N.286.55.C1</strain>
    </source>
</reference>
<dbReference type="RefSeq" id="WP_016794127.1">
    <property type="nucleotide sequence ID" value="NZ_MCSH01000013.1"/>
</dbReference>
<dbReference type="SUPFAM" id="SSF52402">
    <property type="entry name" value="Adenine nucleotide alpha hydrolases-like"/>
    <property type="match status" value="1"/>
</dbReference>
<proteinExistence type="predicted"/>
<dbReference type="Gene3D" id="3.40.50.620">
    <property type="entry name" value="HUPs"/>
    <property type="match status" value="1"/>
</dbReference>
<sequence>MIHELKLAEDLAEEYQEFINAEEFANNKLSYYVADVQRVYCADNRPWVIGYSGGKDSSAIMSLIYMALLGLEKEQRHKPVFVVSSDTLVETPVVVNHIKDSLAAIQKGAKRDDLPISCHKVVPESDQTFWSSLLGKGYPAPTRSFRWCTERMKIDPVSDFIKSKVSQFDEVIVVLGSRSQESASRAQVIAKHKIDGSRLARHTTLANAFIYTPIDTWAVDDVWKILRLCHLETKETPLGTRNIWKDDYDLEWENPWGGKNLVLWNLYKDSSGQGECPMVIDETTPSCGNSRFGCWTCTVVTKDRAMESLIQNGEEWMAPLLEFRNKLAMTTDPANKAEFRNHKRRTGRVSYQYAKEGEDIASERKHVPGPYWLKYRRQWLRELLELDNKFKAEGREIELITVPELHAIRQEWIHDPNEPDWDDSLPTIFKDVYGYDLDWVYDDNASFGKDDAQLIHELCNNFDVEPEMIMKLIELEVSMEGLSRRSGISNKIASLLKRDWGSLEEIKQKHASLQSKAEFDIHQQEIERYNEQLADLDKQLQKEF</sequence>
<comment type="caution">
    <text evidence="2">The sequence shown here is derived from an EMBL/GenBank/DDBJ whole genome shotgun (WGS) entry which is preliminary data.</text>
</comment>
<dbReference type="EMBL" id="MCSI01000157">
    <property type="protein sequence ID" value="PME58585.1"/>
    <property type="molecule type" value="Genomic_DNA"/>
</dbReference>